<evidence type="ECO:0000313" key="1">
    <source>
        <dbReference type="EMBL" id="ALO80071.1"/>
    </source>
</evidence>
<reference evidence="1 2" key="1">
    <citation type="submission" date="2015-10" db="EMBL/GenBank/DDBJ databases">
        <title>Large-scale maps of variable infection efficiencies in aquatic Bacteriodetes phage-host model systems.</title>
        <authorList>
            <person name="Holmfeldt K."/>
            <person name="Solonenko N."/>
            <person name="Howard-Varona C."/>
            <person name="Moreno M."/>
            <person name="Malmstrom R.R."/>
            <person name="Blow M.J."/>
            <person name="Sullivan M.B."/>
        </authorList>
    </citation>
    <scope>NUCLEOTIDE SEQUENCE [LARGE SCALE GENOMIC DNA]</scope>
</reference>
<evidence type="ECO:0000313" key="2">
    <source>
        <dbReference type="Proteomes" id="UP000229115"/>
    </source>
</evidence>
<dbReference type="EMBL" id="KT962245">
    <property type="protein sequence ID" value="ALO80071.1"/>
    <property type="molecule type" value="Genomic_RNA"/>
</dbReference>
<name>A0A0S2MVX1_9CAUD</name>
<protein>
    <submittedName>
        <fullName evidence="1">Structural protein</fullName>
    </submittedName>
</protein>
<dbReference type="Proteomes" id="UP000229115">
    <property type="component" value="Segment"/>
</dbReference>
<sequence>MLPEKAYEKFILKINKNAQTNNIACDRGKFVEIYTESEDKEIEHILKKRDDDSIRYVQHLLVPSKIIKENKKEATYQLFPLPADFFDFSTVFGVASKDCCKEVIIDMEEIKSENENPELFDSNTEPSFEWRESLYYLSGGNIKAFIKDFLFDSLNITYYRYPNKISLVNPDDPESKFASTEIELDNKLVNRIISRAAAEFEMNNGNPKYQVDLQRTIQK</sequence>
<gene>
    <name evidence="1" type="ORF">Phi4113_062</name>
</gene>
<organism evidence="1 2">
    <name type="scientific">Cellulophaga phage phi4:1_13</name>
    <dbReference type="NCBI Taxonomy" id="1747284"/>
    <lineage>
        <taxon>Viruses</taxon>
        <taxon>Duplodnaviria</taxon>
        <taxon>Heunggongvirae</taxon>
        <taxon>Uroviricota</taxon>
        <taxon>Caudoviricetes</taxon>
        <taxon>Lightbulbvirus</taxon>
        <taxon>Lightbulbvirus Cba41</taxon>
    </lineage>
</organism>
<accession>A0A0S2MVX1</accession>
<proteinExistence type="predicted"/>